<dbReference type="Proteomes" id="UP000230161">
    <property type="component" value="Unassembled WGS sequence"/>
</dbReference>
<dbReference type="Pfam" id="PF04230">
    <property type="entry name" value="PS_pyruv_trans"/>
    <property type="match status" value="1"/>
</dbReference>
<dbReference type="GO" id="GO:0016740">
    <property type="term" value="F:transferase activity"/>
    <property type="evidence" value="ECO:0007669"/>
    <property type="project" value="UniProtKB-KW"/>
</dbReference>
<gene>
    <name evidence="2" type="ORF">CLV54_2905</name>
</gene>
<reference evidence="2 3" key="1">
    <citation type="submission" date="2017-11" db="EMBL/GenBank/DDBJ databases">
        <title>Genomic Encyclopedia of Archaeal and Bacterial Type Strains, Phase II (KMG-II): From Individual Species to Whole Genera.</title>
        <authorList>
            <person name="Goeker M."/>
        </authorList>
    </citation>
    <scope>NUCLEOTIDE SEQUENCE [LARGE SCALE GENOMIC DNA]</scope>
    <source>
        <strain evidence="2 3">DSM 25625</strain>
    </source>
</reference>
<keyword evidence="2" id="KW-0808">Transferase</keyword>
<comment type="caution">
    <text evidence="2">The sequence shown here is derived from an EMBL/GenBank/DDBJ whole genome shotgun (WGS) entry which is preliminary data.</text>
</comment>
<dbReference type="EMBL" id="PGFB01000005">
    <property type="protein sequence ID" value="PJJ55558.1"/>
    <property type="molecule type" value="Genomic_DNA"/>
</dbReference>
<proteinExistence type="predicted"/>
<dbReference type="AlphaFoldDB" id="A0A2M9BC80"/>
<name>A0A2M9BC80_9MICO</name>
<sequence length="357" mass="39512">MSDKPTNVFIVLTGVSGNLGDAVIRRRVLEWVRGTGTIHAYLGRTTPGWVEQIGLRDGEIPYNAGQRKLWLRKLLFGPGPRALVFDPGEVPLGKEHLKSEAVFLLMALIVRIRGGVIVRPPRAVGDYHALTAWFYRLSCRLSQVVLWRDAASLAKMRVGKLVPDTAFGEPRVPGRPASERRTILVSMRGKRAFPDEAWFAGIAEFAASGDYEIVAMSQVDEDEERSRELAESFGEGVARYLPWGSRGDAEQELAIRALYEECALVVSDRLHVLILSAQAGAVPVEIARKPKPKVADHFATVGLTEVSLDAEQATAETVVEFLRFQETRHDEVSLRLADAHTRLDSEVQRLATLIVKA</sequence>
<keyword evidence="3" id="KW-1185">Reference proteome</keyword>
<protein>
    <submittedName>
        <fullName evidence="2">Polysaccharide pyruvyl transferase WcaK-like protein</fullName>
    </submittedName>
</protein>
<evidence type="ECO:0000259" key="1">
    <source>
        <dbReference type="Pfam" id="PF04230"/>
    </source>
</evidence>
<dbReference type="OrthoDB" id="477186at2"/>
<evidence type="ECO:0000313" key="2">
    <source>
        <dbReference type="EMBL" id="PJJ55558.1"/>
    </source>
</evidence>
<feature type="domain" description="Polysaccharide pyruvyl transferase" evidence="1">
    <location>
        <begin position="18"/>
        <end position="280"/>
    </location>
</feature>
<dbReference type="RefSeq" id="WP_100345670.1">
    <property type="nucleotide sequence ID" value="NZ_PGFB01000005.1"/>
</dbReference>
<dbReference type="PANTHER" id="PTHR36836:SF1">
    <property type="entry name" value="COLANIC ACID BIOSYNTHESIS PROTEIN WCAK"/>
    <property type="match status" value="1"/>
</dbReference>
<evidence type="ECO:0000313" key="3">
    <source>
        <dbReference type="Proteomes" id="UP000230161"/>
    </source>
</evidence>
<organism evidence="2 3">
    <name type="scientific">Compostimonas suwonensis</name>
    <dbReference type="NCBI Taxonomy" id="1048394"/>
    <lineage>
        <taxon>Bacteria</taxon>
        <taxon>Bacillati</taxon>
        <taxon>Actinomycetota</taxon>
        <taxon>Actinomycetes</taxon>
        <taxon>Micrococcales</taxon>
        <taxon>Microbacteriaceae</taxon>
        <taxon>Compostimonas</taxon>
    </lineage>
</organism>
<accession>A0A2M9BC80</accession>
<dbReference type="PANTHER" id="PTHR36836">
    <property type="entry name" value="COLANIC ACID BIOSYNTHESIS PROTEIN WCAK"/>
    <property type="match status" value="1"/>
</dbReference>
<dbReference type="InterPro" id="IPR007345">
    <property type="entry name" value="Polysacch_pyruvyl_Trfase"/>
</dbReference>